<keyword evidence="2" id="KW-0732">Signal</keyword>
<keyword evidence="3" id="KW-0378">Hydrolase</keyword>
<dbReference type="RefSeq" id="WP_190049953.1">
    <property type="nucleotide sequence ID" value="NZ_BMWC01000002.1"/>
</dbReference>
<dbReference type="Gene3D" id="3.20.20.80">
    <property type="entry name" value="Glycosidases"/>
    <property type="match status" value="1"/>
</dbReference>
<evidence type="ECO:0000313" key="3">
    <source>
        <dbReference type="EMBL" id="GGW91947.1"/>
    </source>
</evidence>
<dbReference type="EMBL" id="BMWC01000002">
    <property type="protein sequence ID" value="GGW91947.1"/>
    <property type="molecule type" value="Genomic_DNA"/>
</dbReference>
<evidence type="ECO:0000256" key="1">
    <source>
        <dbReference type="SAM" id="MobiDB-lite"/>
    </source>
</evidence>
<keyword evidence="4" id="KW-1185">Reference proteome</keyword>
<dbReference type="GO" id="GO:0016787">
    <property type="term" value="F:hydrolase activity"/>
    <property type="evidence" value="ECO:0007669"/>
    <property type="project" value="UniProtKB-KW"/>
</dbReference>
<dbReference type="CDD" id="cd06543">
    <property type="entry name" value="GH18_PF-ChiA-like"/>
    <property type="match status" value="1"/>
</dbReference>
<dbReference type="PANTHER" id="PTHR42976:SF1">
    <property type="entry name" value="GH18 DOMAIN-CONTAINING PROTEIN-RELATED"/>
    <property type="match status" value="1"/>
</dbReference>
<protein>
    <submittedName>
        <fullName evidence="3">Hydrolase</fullName>
    </submittedName>
</protein>
<organism evidence="3 4">
    <name type="scientific">Streptomyces lomondensis</name>
    <dbReference type="NCBI Taxonomy" id="68229"/>
    <lineage>
        <taxon>Bacteria</taxon>
        <taxon>Bacillati</taxon>
        <taxon>Actinomycetota</taxon>
        <taxon>Actinomycetes</taxon>
        <taxon>Kitasatosporales</taxon>
        <taxon>Streptomycetaceae</taxon>
        <taxon>Streptomyces</taxon>
    </lineage>
</organism>
<name>A0ABQ2X1M5_9ACTN</name>
<dbReference type="InterPro" id="IPR017853">
    <property type="entry name" value="GH"/>
</dbReference>
<feature type="region of interest" description="Disordered" evidence="1">
    <location>
        <begin position="27"/>
        <end position="55"/>
    </location>
</feature>
<gene>
    <name evidence="3" type="ORF">GCM10010383_22170</name>
</gene>
<evidence type="ECO:0000313" key="4">
    <source>
        <dbReference type="Proteomes" id="UP000617743"/>
    </source>
</evidence>
<dbReference type="Proteomes" id="UP000617743">
    <property type="component" value="Unassembled WGS sequence"/>
</dbReference>
<feature type="chain" id="PRO_5046066749" evidence="2">
    <location>
        <begin position="30"/>
        <end position="343"/>
    </location>
</feature>
<comment type="caution">
    <text evidence="3">The sequence shown here is derived from an EMBL/GenBank/DDBJ whole genome shotgun (WGS) entry which is preliminary data.</text>
</comment>
<dbReference type="PANTHER" id="PTHR42976">
    <property type="entry name" value="BIFUNCTIONAL CHITINASE/LYSOZYME-RELATED"/>
    <property type="match status" value="1"/>
</dbReference>
<reference evidence="4" key="1">
    <citation type="journal article" date="2019" name="Int. J. Syst. Evol. Microbiol.">
        <title>The Global Catalogue of Microorganisms (GCM) 10K type strain sequencing project: providing services to taxonomists for standard genome sequencing and annotation.</title>
        <authorList>
            <consortium name="The Broad Institute Genomics Platform"/>
            <consortium name="The Broad Institute Genome Sequencing Center for Infectious Disease"/>
            <person name="Wu L."/>
            <person name="Ma J."/>
        </authorList>
    </citation>
    <scope>NUCLEOTIDE SEQUENCE [LARGE SCALE GENOMIC DNA]</scope>
    <source>
        <strain evidence="4">JCM 4866</strain>
    </source>
</reference>
<accession>A0ABQ2X1M5</accession>
<proteinExistence type="predicted"/>
<feature type="signal peptide" evidence="2">
    <location>
        <begin position="1"/>
        <end position="29"/>
    </location>
</feature>
<dbReference type="InterPro" id="IPR052750">
    <property type="entry name" value="GH18_Chitinase"/>
</dbReference>
<dbReference type="PROSITE" id="PS51257">
    <property type="entry name" value="PROKAR_LIPOPROTEIN"/>
    <property type="match status" value="1"/>
</dbReference>
<dbReference type="SUPFAM" id="SSF51445">
    <property type="entry name" value="(Trans)glycosidases"/>
    <property type="match status" value="1"/>
</dbReference>
<sequence>MRSYRKPAAIGLGCLLALATAGCSGQGDAAPAAPASPPVTTAAPGTSPPAGTGTSYAPYVSSTEAAGTDSAGSPATYNLAFVIADGGDCTPRWNGTHAIGDAAIASRIARLKEAGGQVRVSFGGASGKELAANCDSASDLAAAYDEALDAAGATLADFDIEGDELADSASIALRSQAIARLQRERADLEVSFTLPVMPSGLGKDSLALLASANDNGVQVSTVNLMTMNYGTSYDGDMGGYALTAAEAAHTQLKKVFGTSDAAAWRGMALTSMIGVNDVKGETFTLSDAAQVRAFAEEKGIAWVSMWSTARDRQCPAGSGSGEAATDCSGVTQSSGAFGKAFAG</sequence>
<evidence type="ECO:0000256" key="2">
    <source>
        <dbReference type="SAM" id="SignalP"/>
    </source>
</evidence>